<feature type="compositionally biased region" description="Polar residues" evidence="1">
    <location>
        <begin position="1"/>
        <end position="13"/>
    </location>
</feature>
<evidence type="ECO:0000313" key="4">
    <source>
        <dbReference type="EMBL" id="KAK1734888.1"/>
    </source>
</evidence>
<feature type="compositionally biased region" description="Polar residues" evidence="1">
    <location>
        <begin position="392"/>
        <end position="401"/>
    </location>
</feature>
<feature type="domain" description="Myb-like" evidence="2">
    <location>
        <begin position="530"/>
        <end position="584"/>
    </location>
</feature>
<dbReference type="PROSITE" id="PS50090">
    <property type="entry name" value="MYB_LIKE"/>
    <property type="match status" value="3"/>
</dbReference>
<dbReference type="PROSITE" id="PS51294">
    <property type="entry name" value="HTH_MYB"/>
    <property type="match status" value="2"/>
</dbReference>
<dbReference type="Proteomes" id="UP001224775">
    <property type="component" value="Unassembled WGS sequence"/>
</dbReference>
<organism evidence="4 5">
    <name type="scientific">Skeletonema marinoi</name>
    <dbReference type="NCBI Taxonomy" id="267567"/>
    <lineage>
        <taxon>Eukaryota</taxon>
        <taxon>Sar</taxon>
        <taxon>Stramenopiles</taxon>
        <taxon>Ochrophyta</taxon>
        <taxon>Bacillariophyta</taxon>
        <taxon>Coscinodiscophyceae</taxon>
        <taxon>Thalassiosirophycidae</taxon>
        <taxon>Thalassiosirales</taxon>
        <taxon>Skeletonemataceae</taxon>
        <taxon>Skeletonema</taxon>
        <taxon>Skeletonema marinoi-dohrnii complex</taxon>
    </lineage>
</organism>
<proteinExistence type="predicted"/>
<comment type="caution">
    <text evidence="4">The sequence shown here is derived from an EMBL/GenBank/DDBJ whole genome shotgun (WGS) entry which is preliminary data.</text>
</comment>
<evidence type="ECO:0000259" key="3">
    <source>
        <dbReference type="PROSITE" id="PS51294"/>
    </source>
</evidence>
<feature type="compositionally biased region" description="Basic residues" evidence="1">
    <location>
        <begin position="352"/>
        <end position="364"/>
    </location>
</feature>
<feature type="compositionally biased region" description="Low complexity" evidence="1">
    <location>
        <begin position="440"/>
        <end position="454"/>
    </location>
</feature>
<evidence type="ECO:0000259" key="2">
    <source>
        <dbReference type="PROSITE" id="PS50090"/>
    </source>
</evidence>
<dbReference type="PANTHER" id="PTHR45614:SF271">
    <property type="entry name" value="MYB DNA BINDING PROTEIN_ TRANSCRIPTION FACTOR-LIKE PROTEIN"/>
    <property type="match status" value="1"/>
</dbReference>
<dbReference type="PANTHER" id="PTHR45614">
    <property type="entry name" value="MYB PROTEIN-RELATED"/>
    <property type="match status" value="1"/>
</dbReference>
<dbReference type="GO" id="GO:0000981">
    <property type="term" value="F:DNA-binding transcription factor activity, RNA polymerase II-specific"/>
    <property type="evidence" value="ECO:0007669"/>
    <property type="project" value="TreeGrafter"/>
</dbReference>
<name>A0AAD8XWD9_9STRA</name>
<keyword evidence="4" id="KW-0238">DNA-binding</keyword>
<feature type="compositionally biased region" description="Basic and acidic residues" evidence="1">
    <location>
        <begin position="75"/>
        <end position="95"/>
    </location>
</feature>
<feature type="region of interest" description="Disordered" evidence="1">
    <location>
        <begin position="308"/>
        <end position="461"/>
    </location>
</feature>
<dbReference type="EMBL" id="JATAAI010000036">
    <property type="protein sequence ID" value="KAK1734888.1"/>
    <property type="molecule type" value="Genomic_DNA"/>
</dbReference>
<feature type="region of interest" description="Disordered" evidence="1">
    <location>
        <begin position="75"/>
        <end position="134"/>
    </location>
</feature>
<feature type="domain" description="Myb-like" evidence="2">
    <location>
        <begin position="484"/>
        <end position="529"/>
    </location>
</feature>
<evidence type="ECO:0000256" key="1">
    <source>
        <dbReference type="SAM" id="MobiDB-lite"/>
    </source>
</evidence>
<dbReference type="InterPro" id="IPR050560">
    <property type="entry name" value="MYB_TF"/>
</dbReference>
<dbReference type="CDD" id="cd00167">
    <property type="entry name" value="SANT"/>
    <property type="match status" value="3"/>
</dbReference>
<dbReference type="SUPFAM" id="SSF46689">
    <property type="entry name" value="Homeodomain-like"/>
    <property type="match status" value="2"/>
</dbReference>
<dbReference type="Gene3D" id="1.10.10.60">
    <property type="entry name" value="Homeodomain-like"/>
    <property type="match status" value="3"/>
</dbReference>
<accession>A0AAD8XWD9</accession>
<reference evidence="4" key="1">
    <citation type="submission" date="2023-06" db="EMBL/GenBank/DDBJ databases">
        <title>Survivors Of The Sea: Transcriptome response of Skeletonema marinoi to long-term dormancy.</title>
        <authorList>
            <person name="Pinder M.I.M."/>
            <person name="Kourtchenko O."/>
            <person name="Robertson E.K."/>
            <person name="Larsson T."/>
            <person name="Maumus F."/>
            <person name="Osuna-Cruz C.M."/>
            <person name="Vancaester E."/>
            <person name="Stenow R."/>
            <person name="Vandepoele K."/>
            <person name="Ploug H."/>
            <person name="Bruchert V."/>
            <person name="Godhe A."/>
            <person name="Topel M."/>
        </authorList>
    </citation>
    <scope>NUCLEOTIDE SEQUENCE</scope>
    <source>
        <strain evidence="4">R05AC</strain>
    </source>
</reference>
<feature type="region of interest" description="Disordered" evidence="1">
    <location>
        <begin position="254"/>
        <end position="285"/>
    </location>
</feature>
<feature type="domain" description="HTH myb-type" evidence="3">
    <location>
        <begin position="530"/>
        <end position="588"/>
    </location>
</feature>
<feature type="region of interest" description="Disordered" evidence="1">
    <location>
        <begin position="1"/>
        <end position="22"/>
    </location>
</feature>
<gene>
    <name evidence="4" type="ORF">QTG54_014348</name>
</gene>
<evidence type="ECO:0000313" key="5">
    <source>
        <dbReference type="Proteomes" id="UP001224775"/>
    </source>
</evidence>
<sequence length="685" mass="73942">MVTANTVNQSGSKPTAHKAKLSTVSRIRSHGNGATVVHHSNNSVNRSIFKAATSHPSSQPPLLRDSHRYIAEEMDQQRQDHGSNDIRHYDYEDGRSGGGREGSPADEDDGEVRDEFPMESYLGGGGGGGHHSTVPVLSNHGLLPYPNSNNGGAASAPAASAAAAGNSNAPGLEGDLNNLIIDSQNSWDVLNQNDSFGFDFNKGGEMSLSFESHDYNVLDQTAVTESMDGDNTTNNAHQQTIDWATVAPQLDMHGNLIPPTSTTTTTGSSGGGGMGMMMMDSRNDNGQNYHHLVDVGGTAGEGGMRDDPFAYAFGAGPNNHHKSSTTSKKSTSSRKGTRKGGVGASDNGNGNGKKKKGRGAKSKKSQRDHSYMGPNPVPSFYSGNYHGDVPQLVSSSSNASWQHDAHQGGYNNMPHSSSSGGGGNDYNRPPPYHHSRSNKGGRSTTQSRTSSRDGGPPRFISGAALLTTESGIVLTREQAPGIGWPPNEDLALQEVMARHKSPINWEVVAKEMNFGRLARECHDRWTRYLKPGTRKGQWKEEEDAIVLRVIATSSEHPFTQWADLAPMLPGRSGKQIRDRWVNYLNPAINHLPFSREDDLKLWAGHRELGKRWVEISVKIFNSTRSENHIKNRWYSAAFKKFIANEFGNCAYVDASPSFGSASNNDVATATTGAVAAHHHMPHKGM</sequence>
<dbReference type="GO" id="GO:0000978">
    <property type="term" value="F:RNA polymerase II cis-regulatory region sequence-specific DNA binding"/>
    <property type="evidence" value="ECO:0007669"/>
    <property type="project" value="TreeGrafter"/>
</dbReference>
<keyword evidence="5" id="KW-1185">Reference proteome</keyword>
<dbReference type="InterPro" id="IPR001005">
    <property type="entry name" value="SANT/Myb"/>
</dbReference>
<dbReference type="InterPro" id="IPR017930">
    <property type="entry name" value="Myb_dom"/>
</dbReference>
<protein>
    <submittedName>
        <fullName evidence="4">SANT/Myb-like DNA-binding domain-containing protein</fullName>
    </submittedName>
</protein>
<feature type="domain" description="HTH myb-type" evidence="3">
    <location>
        <begin position="589"/>
        <end position="641"/>
    </location>
</feature>
<dbReference type="AlphaFoldDB" id="A0AAD8XWD9"/>
<feature type="domain" description="Myb-like" evidence="2">
    <location>
        <begin position="585"/>
        <end position="637"/>
    </location>
</feature>
<dbReference type="Pfam" id="PF00249">
    <property type="entry name" value="Myb_DNA-binding"/>
    <property type="match status" value="2"/>
</dbReference>
<dbReference type="SMART" id="SM00717">
    <property type="entry name" value="SANT"/>
    <property type="match status" value="3"/>
</dbReference>
<dbReference type="GO" id="GO:0005634">
    <property type="term" value="C:nucleus"/>
    <property type="evidence" value="ECO:0007669"/>
    <property type="project" value="TreeGrafter"/>
</dbReference>
<dbReference type="InterPro" id="IPR009057">
    <property type="entry name" value="Homeodomain-like_sf"/>
</dbReference>